<keyword evidence="3" id="KW-1185">Reference proteome</keyword>
<evidence type="ECO:0000313" key="3">
    <source>
        <dbReference type="Proteomes" id="UP000295293"/>
    </source>
</evidence>
<accession>A0A4R6YIP3</accession>
<gene>
    <name evidence="2" type="ORF">DFR29_12813</name>
</gene>
<dbReference type="AlphaFoldDB" id="A0A4R6YIP3"/>
<dbReference type="RefSeq" id="WP_166654393.1">
    <property type="nucleotide sequence ID" value="NZ_SNZH01000028.1"/>
</dbReference>
<organism evidence="2 3">
    <name type="scientific">Tahibacter aquaticus</name>
    <dbReference type="NCBI Taxonomy" id="520092"/>
    <lineage>
        <taxon>Bacteria</taxon>
        <taxon>Pseudomonadati</taxon>
        <taxon>Pseudomonadota</taxon>
        <taxon>Gammaproteobacteria</taxon>
        <taxon>Lysobacterales</taxon>
        <taxon>Rhodanobacteraceae</taxon>
        <taxon>Tahibacter</taxon>
    </lineage>
</organism>
<keyword evidence="2" id="KW-0378">Hydrolase</keyword>
<dbReference type="InterPro" id="IPR013830">
    <property type="entry name" value="SGNH_hydro"/>
</dbReference>
<dbReference type="SUPFAM" id="SSF52266">
    <property type="entry name" value="SGNH hydrolase"/>
    <property type="match status" value="1"/>
</dbReference>
<sequence length="303" mass="33618">MLQESIALGELKATAAMERRRGAAVTRAQALEVRARREGAALDKVGRAPSAGLLIAEGDSWFDYPFHDVLKGLEDLHGYDVESVAHKGDRVEDMAYSDGQLDEFTRRIEKMIRRGDRPRAVLLSGGGNDIAGDEFGMLLNHALSARSGLNRRVVEGIIDERLYDAYATIISAVTEVCQQMLGDKIPIVVHGYAYAVADGRGFWGGGWILPGPWLEPGFAQKGYVHLDQRQPLVRELIDKFNAMLQKLKAAPEFTHVRYVDLRADLQTYPEDYAIAWANELHPNAQGFATVAARFAEQLRELSP</sequence>
<comment type="caution">
    <text evidence="2">The sequence shown here is derived from an EMBL/GenBank/DDBJ whole genome shotgun (WGS) entry which is preliminary data.</text>
</comment>
<name>A0A4R6YIP3_9GAMM</name>
<protein>
    <submittedName>
        <fullName evidence="2">GDSL-like lipase/acylhydrolase family protein</fullName>
    </submittedName>
</protein>
<dbReference type="InterPro" id="IPR036514">
    <property type="entry name" value="SGNH_hydro_sf"/>
</dbReference>
<evidence type="ECO:0000259" key="1">
    <source>
        <dbReference type="Pfam" id="PF13472"/>
    </source>
</evidence>
<feature type="domain" description="SGNH hydrolase-type esterase" evidence="1">
    <location>
        <begin position="61"/>
        <end position="287"/>
    </location>
</feature>
<dbReference type="Proteomes" id="UP000295293">
    <property type="component" value="Unassembled WGS sequence"/>
</dbReference>
<dbReference type="Gene3D" id="3.40.50.1110">
    <property type="entry name" value="SGNH hydrolase"/>
    <property type="match status" value="1"/>
</dbReference>
<proteinExistence type="predicted"/>
<dbReference type="EMBL" id="SNZH01000028">
    <property type="protein sequence ID" value="TDR36592.1"/>
    <property type="molecule type" value="Genomic_DNA"/>
</dbReference>
<dbReference type="Pfam" id="PF13472">
    <property type="entry name" value="Lipase_GDSL_2"/>
    <property type="match status" value="1"/>
</dbReference>
<evidence type="ECO:0000313" key="2">
    <source>
        <dbReference type="EMBL" id="TDR36592.1"/>
    </source>
</evidence>
<reference evidence="2 3" key="1">
    <citation type="submission" date="2019-03" db="EMBL/GenBank/DDBJ databases">
        <title>Genomic Encyclopedia of Type Strains, Phase IV (KMG-IV): sequencing the most valuable type-strain genomes for metagenomic binning, comparative biology and taxonomic classification.</title>
        <authorList>
            <person name="Goeker M."/>
        </authorList>
    </citation>
    <scope>NUCLEOTIDE SEQUENCE [LARGE SCALE GENOMIC DNA]</scope>
    <source>
        <strain evidence="2 3">DSM 21667</strain>
    </source>
</reference>
<dbReference type="GO" id="GO:0016788">
    <property type="term" value="F:hydrolase activity, acting on ester bonds"/>
    <property type="evidence" value="ECO:0007669"/>
    <property type="project" value="UniProtKB-ARBA"/>
</dbReference>